<comment type="caution">
    <text evidence="1">The sequence shown here is derived from an EMBL/GenBank/DDBJ whole genome shotgun (WGS) entry which is preliminary data.</text>
</comment>
<proteinExistence type="predicted"/>
<accession>A0A3D9R2N3</accession>
<keyword evidence="2" id="KW-1185">Reference proteome</keyword>
<gene>
    <name evidence="1" type="ORF">A8990_13465</name>
</gene>
<evidence type="ECO:0000313" key="1">
    <source>
        <dbReference type="EMBL" id="REE69530.1"/>
    </source>
</evidence>
<reference evidence="1 2" key="1">
    <citation type="submission" date="2018-08" db="EMBL/GenBank/DDBJ databases">
        <title>Genomic Encyclopedia of Type Strains, Phase III (KMG-III): the genomes of soil and plant-associated and newly described type strains.</title>
        <authorList>
            <person name="Whitman W."/>
        </authorList>
    </citation>
    <scope>NUCLEOTIDE SEQUENCE [LARGE SCALE GENOMIC DNA]</scope>
    <source>
        <strain evidence="1 2">CGMCC 1.10966</strain>
    </source>
</reference>
<dbReference type="EMBL" id="QTTN01000034">
    <property type="protein sequence ID" value="REE69530.1"/>
    <property type="molecule type" value="Genomic_DNA"/>
</dbReference>
<dbReference type="AlphaFoldDB" id="A0A3D9R2N3"/>
<dbReference type="OrthoDB" id="2677436at2"/>
<organism evidence="1 2">
    <name type="scientific">Paenibacillus taihuensis</name>
    <dbReference type="NCBI Taxonomy" id="1156355"/>
    <lineage>
        <taxon>Bacteria</taxon>
        <taxon>Bacillati</taxon>
        <taxon>Bacillota</taxon>
        <taxon>Bacilli</taxon>
        <taxon>Bacillales</taxon>
        <taxon>Paenibacillaceae</taxon>
        <taxon>Paenibacillus</taxon>
    </lineage>
</organism>
<dbReference type="Proteomes" id="UP000256304">
    <property type="component" value="Unassembled WGS sequence"/>
</dbReference>
<evidence type="ECO:0000313" key="2">
    <source>
        <dbReference type="Proteomes" id="UP000256304"/>
    </source>
</evidence>
<protein>
    <submittedName>
        <fullName evidence="1">Uncharacterized protein</fullName>
    </submittedName>
</protein>
<name>A0A3D9R2N3_9BACL</name>
<sequence length="295" mass="33747">MLDQYQNQLTRMLESERYGEAKELLRFLLNCQGEEKRHYEEWSNLLTWLDVAFPGHEVTGNGIHTLANGNDEDLDEESLRRDALSSGEYDDAFVQQVLYIMQHHPVADQQILALERAAYLQHPLVEQTIVTWLTSADVHPALQFKALQSLKKLGAAGIIQLERFGETVELDIEATPLSMEDFPPVVIRVVERVESVTEVVDASLPHFARELWKECLQCLYGTSAYTRLQNDDDETVDCYAAALHQVLELSLYGRADDDEVREAYGITDALRFRYEQACRSLRQIVQFKNEHGGQS</sequence>